<reference evidence="2" key="1">
    <citation type="submission" date="2022-01" db="EMBL/GenBank/DDBJ databases">
        <title>Genome Sequence Resource for Two Populations of Ditylenchus destructor, the Migratory Endoparasitic Phytonematode.</title>
        <authorList>
            <person name="Zhang H."/>
            <person name="Lin R."/>
            <person name="Xie B."/>
        </authorList>
    </citation>
    <scope>NUCLEOTIDE SEQUENCE</scope>
    <source>
        <strain evidence="2">BazhouSP</strain>
    </source>
</reference>
<protein>
    <submittedName>
        <fullName evidence="2">Uncharacterized protein</fullName>
    </submittedName>
</protein>
<evidence type="ECO:0000256" key="1">
    <source>
        <dbReference type="SAM" id="MobiDB-lite"/>
    </source>
</evidence>
<evidence type="ECO:0000313" key="2">
    <source>
        <dbReference type="EMBL" id="KAI1716586.1"/>
    </source>
</evidence>
<dbReference type="EMBL" id="JAKKPZ010000010">
    <property type="protein sequence ID" value="KAI1716586.1"/>
    <property type="molecule type" value="Genomic_DNA"/>
</dbReference>
<dbReference type="AlphaFoldDB" id="A0AAD4N912"/>
<feature type="compositionally biased region" description="Polar residues" evidence="1">
    <location>
        <begin position="17"/>
        <end position="33"/>
    </location>
</feature>
<keyword evidence="3" id="KW-1185">Reference proteome</keyword>
<gene>
    <name evidence="2" type="ORF">DdX_07649</name>
</gene>
<accession>A0AAD4N912</accession>
<proteinExistence type="predicted"/>
<evidence type="ECO:0000313" key="3">
    <source>
        <dbReference type="Proteomes" id="UP001201812"/>
    </source>
</evidence>
<sequence>MPSKGHGKLIFRKFGPKTTQQYGRSSRAPSQSCKIPELPELEEISDTEESQQYFDDNEIPEPIVANHGGLDANGPVDYDKFTNQEWNEAHKSMSLELAYTTLLLKQARLEIARLKGAQELSGSISCPECRRMLKRKEPIHDGEEEPQQEKRVRISPREEQSQEGQLESPGPSLIQQLPAVTPPADTPHFSGYTAYFEPKDASKHR</sequence>
<comment type="caution">
    <text evidence="2">The sequence shown here is derived from an EMBL/GenBank/DDBJ whole genome shotgun (WGS) entry which is preliminary data.</text>
</comment>
<name>A0AAD4N912_9BILA</name>
<feature type="compositionally biased region" description="Basic and acidic residues" evidence="1">
    <location>
        <begin position="135"/>
        <end position="160"/>
    </location>
</feature>
<feature type="compositionally biased region" description="Basic residues" evidence="1">
    <location>
        <begin position="1"/>
        <end position="15"/>
    </location>
</feature>
<feature type="region of interest" description="Disordered" evidence="1">
    <location>
        <begin position="1"/>
        <end position="37"/>
    </location>
</feature>
<feature type="region of interest" description="Disordered" evidence="1">
    <location>
        <begin position="135"/>
        <end position="205"/>
    </location>
</feature>
<dbReference type="Proteomes" id="UP001201812">
    <property type="component" value="Unassembled WGS sequence"/>
</dbReference>
<organism evidence="2 3">
    <name type="scientific">Ditylenchus destructor</name>
    <dbReference type="NCBI Taxonomy" id="166010"/>
    <lineage>
        <taxon>Eukaryota</taxon>
        <taxon>Metazoa</taxon>
        <taxon>Ecdysozoa</taxon>
        <taxon>Nematoda</taxon>
        <taxon>Chromadorea</taxon>
        <taxon>Rhabditida</taxon>
        <taxon>Tylenchina</taxon>
        <taxon>Tylenchomorpha</taxon>
        <taxon>Sphaerularioidea</taxon>
        <taxon>Anguinidae</taxon>
        <taxon>Anguininae</taxon>
        <taxon>Ditylenchus</taxon>
    </lineage>
</organism>